<organism evidence="1 2">
    <name type="scientific">Dyadobacter linearis</name>
    <dbReference type="NCBI Taxonomy" id="2823330"/>
    <lineage>
        <taxon>Bacteria</taxon>
        <taxon>Pseudomonadati</taxon>
        <taxon>Bacteroidota</taxon>
        <taxon>Cytophagia</taxon>
        <taxon>Cytophagales</taxon>
        <taxon>Spirosomataceae</taxon>
        <taxon>Dyadobacter</taxon>
    </lineage>
</organism>
<gene>
    <name evidence="1" type="ORF">DYBT9623_04603</name>
</gene>
<evidence type="ECO:0000313" key="1">
    <source>
        <dbReference type="EMBL" id="CAG5073078.1"/>
    </source>
</evidence>
<dbReference type="EMBL" id="CAJRAU010000007">
    <property type="protein sequence ID" value="CAG5073078.1"/>
    <property type="molecule type" value="Genomic_DNA"/>
</dbReference>
<proteinExistence type="predicted"/>
<dbReference type="Proteomes" id="UP000679725">
    <property type="component" value="Unassembled WGS sequence"/>
</dbReference>
<accession>A0ABN7RGD4</accession>
<comment type="caution">
    <text evidence="1">The sequence shown here is derived from an EMBL/GenBank/DDBJ whole genome shotgun (WGS) entry which is preliminary data.</text>
</comment>
<protein>
    <submittedName>
        <fullName evidence="1">Uncharacterized protein</fullName>
    </submittedName>
</protein>
<name>A0ABN7RGD4_9BACT</name>
<reference evidence="1 2" key="1">
    <citation type="submission" date="2021-04" db="EMBL/GenBank/DDBJ databases">
        <authorList>
            <person name="Rodrigo-Torres L."/>
            <person name="Arahal R. D."/>
            <person name="Lucena T."/>
        </authorList>
    </citation>
    <scope>NUCLEOTIDE SEQUENCE [LARGE SCALE GENOMIC DNA]</scope>
    <source>
        <strain evidence="1 2">CECT 9623</strain>
    </source>
</reference>
<keyword evidence="2" id="KW-1185">Reference proteome</keyword>
<evidence type="ECO:0000313" key="2">
    <source>
        <dbReference type="Proteomes" id="UP000679725"/>
    </source>
</evidence>
<sequence>MEITARLITKNKGQKRSKESLYLSSIITHVSDILRKVKVLTVAFSIK</sequence>